<dbReference type="OrthoDB" id="2496395at2759"/>
<dbReference type="Proteomes" id="UP000726737">
    <property type="component" value="Unassembled WGS sequence"/>
</dbReference>
<reference evidence="2" key="1">
    <citation type="journal article" date="2020" name="Fungal Divers.">
        <title>Resolving the Mortierellaceae phylogeny through synthesis of multi-gene phylogenetics and phylogenomics.</title>
        <authorList>
            <person name="Vandepol N."/>
            <person name="Liber J."/>
            <person name="Desiro A."/>
            <person name="Na H."/>
            <person name="Kennedy M."/>
            <person name="Barry K."/>
            <person name="Grigoriev I.V."/>
            <person name="Miller A.N."/>
            <person name="O'Donnell K."/>
            <person name="Stajich J.E."/>
            <person name="Bonito G."/>
        </authorList>
    </citation>
    <scope>NUCLEOTIDE SEQUENCE</scope>
    <source>
        <strain evidence="2">KOD948</strain>
    </source>
</reference>
<keyword evidence="3" id="KW-1185">Reference proteome</keyword>
<organism evidence="2 3">
    <name type="scientific">Mortierella polycephala</name>
    <dbReference type="NCBI Taxonomy" id="41804"/>
    <lineage>
        <taxon>Eukaryota</taxon>
        <taxon>Fungi</taxon>
        <taxon>Fungi incertae sedis</taxon>
        <taxon>Mucoromycota</taxon>
        <taxon>Mortierellomycotina</taxon>
        <taxon>Mortierellomycetes</taxon>
        <taxon>Mortierellales</taxon>
        <taxon>Mortierellaceae</taxon>
        <taxon>Mortierella</taxon>
    </lineage>
</organism>
<evidence type="ECO:0000313" key="2">
    <source>
        <dbReference type="EMBL" id="KAG0260428.1"/>
    </source>
</evidence>
<proteinExistence type="predicted"/>
<gene>
    <name evidence="2" type="ORF">BG011_001899</name>
</gene>
<name>A0A9P6Q8S3_9FUNG</name>
<feature type="domain" description="DUF6589" evidence="1">
    <location>
        <begin position="256"/>
        <end position="646"/>
    </location>
</feature>
<dbReference type="AlphaFoldDB" id="A0A9P6Q8S3"/>
<accession>A0A9P6Q8S3</accession>
<comment type="caution">
    <text evidence="2">The sequence shown here is derived from an EMBL/GenBank/DDBJ whole genome shotgun (WGS) entry which is preliminary data.</text>
</comment>
<dbReference type="EMBL" id="JAAAJA010000155">
    <property type="protein sequence ID" value="KAG0260428.1"/>
    <property type="molecule type" value="Genomic_DNA"/>
</dbReference>
<dbReference type="Pfam" id="PF20231">
    <property type="entry name" value="DUF6589"/>
    <property type="match status" value="1"/>
</dbReference>
<sequence>MARNDYTFKTFLLESFVSDDRSIRRKVSNFYNSDGSEILFDHWWVNIKSERLESIVQAAIRIVLVHTADELENISSDPELRLASTAVIAEKAGEFKLQFITDRFKLLAPNILLLLDGLTSTPSKDSSSIVPTIAGMLAFHQNRSCSYLQMIMGLYLFNKGAAQKLVDVLNHTAVSVSYRIVLRGLDALTKDANEQVKNIAQDQPWYIVYDNIKMAFRKYDQRLSNQDSFDSGATATVVISESFGEEEQDRNAVQCLCQQDLMISKASSDHMLNVFQYHLTEVFQRHFPQLNECSTPVPVKKLLPVKKTNTFPLPAMHINQATVQGNKEVLQTIMEGVLNLPGEWFHGKKIFVAGDQLTVSRIRSLKKLRCDDISTYHRLEWATPVVQLFHLRLLWGSTILRTHYGNERTPGSLASIATLLRRKRVNLDKPDFHATDELLRHTFDAMAMRAWEEVLDCEDLGDYIQDDLDGELNDAVNSRVDVLIERYLIQNVEAHTEIATKNAALLLRDLMLYMELSSAIKAGDVGRIEEVIKWLTILFQAGSTKNYAIELLHLHTGLMYSWSDKTREAVLSLLLVNTTGQPNRYLPADLYQEHNILLTKTIHAAKGSNASWESLGAQVSGNIRTFNHIAEQMEKQYNVPYKSTKHAAVSAESDITQIPMSIREGHIFRDKPQPSAKPVKNLFEEGMNKLTNTSRIEDFISGNILDQDIEGDVEMEGEIILDFDLDSYIQITSE</sequence>
<evidence type="ECO:0000259" key="1">
    <source>
        <dbReference type="Pfam" id="PF20231"/>
    </source>
</evidence>
<evidence type="ECO:0000313" key="3">
    <source>
        <dbReference type="Proteomes" id="UP000726737"/>
    </source>
</evidence>
<dbReference type="InterPro" id="IPR046496">
    <property type="entry name" value="DUF6589"/>
</dbReference>
<protein>
    <recommendedName>
        <fullName evidence="1">DUF6589 domain-containing protein</fullName>
    </recommendedName>
</protein>